<dbReference type="GO" id="GO:0006144">
    <property type="term" value="P:purine nucleobase metabolic process"/>
    <property type="evidence" value="ECO:0007669"/>
    <property type="project" value="TreeGrafter"/>
</dbReference>
<dbReference type="SUPFAM" id="SSF49472">
    <property type="entry name" value="Transthyretin (synonym: prealbumin)"/>
    <property type="match status" value="1"/>
</dbReference>
<reference evidence="2 3" key="1">
    <citation type="journal article" date="2019" name="Genome Biol. Evol.">
        <title>Insights into the evolution of the New World diploid cottons (Gossypium, subgenus Houzingenia) based on genome sequencing.</title>
        <authorList>
            <person name="Grover C.E."/>
            <person name="Arick M.A. 2nd"/>
            <person name="Thrash A."/>
            <person name="Conover J.L."/>
            <person name="Sanders W.S."/>
            <person name="Peterson D.G."/>
            <person name="Frelichowski J.E."/>
            <person name="Scheffler J.A."/>
            <person name="Scheffler B.E."/>
            <person name="Wendel J.F."/>
        </authorList>
    </citation>
    <scope>NUCLEOTIDE SEQUENCE [LARGE SCALE GENOMIC DNA]</scope>
    <source>
        <strain evidence="2">5</strain>
        <tissue evidence="2">Leaf</tissue>
    </source>
</reference>
<dbReference type="Pfam" id="PF00576">
    <property type="entry name" value="Transthyretin"/>
    <property type="match status" value="1"/>
</dbReference>
<dbReference type="EMBL" id="JABEZY010000039">
    <property type="protein sequence ID" value="MBA0752869.1"/>
    <property type="molecule type" value="Genomic_DNA"/>
</dbReference>
<dbReference type="PANTHER" id="PTHR10395:SF7">
    <property type="entry name" value="5-HYDROXYISOURATE HYDROLASE"/>
    <property type="match status" value="1"/>
</dbReference>
<organism evidence="2 3">
    <name type="scientific">Gossypium gossypioides</name>
    <name type="common">Mexican cotton</name>
    <name type="synonym">Selera gossypioides</name>
    <dbReference type="NCBI Taxonomy" id="34282"/>
    <lineage>
        <taxon>Eukaryota</taxon>
        <taxon>Viridiplantae</taxon>
        <taxon>Streptophyta</taxon>
        <taxon>Embryophyta</taxon>
        <taxon>Tracheophyta</taxon>
        <taxon>Spermatophyta</taxon>
        <taxon>Magnoliopsida</taxon>
        <taxon>eudicotyledons</taxon>
        <taxon>Gunneridae</taxon>
        <taxon>Pentapetalae</taxon>
        <taxon>rosids</taxon>
        <taxon>malvids</taxon>
        <taxon>Malvales</taxon>
        <taxon>Malvaceae</taxon>
        <taxon>Malvoideae</taxon>
        <taxon>Gossypium</taxon>
    </lineage>
</organism>
<evidence type="ECO:0000313" key="3">
    <source>
        <dbReference type="Proteomes" id="UP000593579"/>
    </source>
</evidence>
<accession>A0A7J9CWH4</accession>
<comment type="caution">
    <text evidence="2">The sequence shown here is derived from an EMBL/GenBank/DDBJ whole genome shotgun (WGS) entry which is preliminary data.</text>
</comment>
<proteinExistence type="predicted"/>
<dbReference type="Gene3D" id="2.60.40.180">
    <property type="entry name" value="Transthyretin/hydroxyisourate hydrolase domain"/>
    <property type="match status" value="1"/>
</dbReference>
<dbReference type="InterPro" id="IPR023416">
    <property type="entry name" value="Transthyretin/HIU_hydrolase_d"/>
</dbReference>
<dbReference type="PANTHER" id="PTHR10395">
    <property type="entry name" value="URICASE AND TRANSTHYRETIN-RELATED"/>
    <property type="match status" value="1"/>
</dbReference>
<name>A0A7J9CWH4_GOSGO</name>
<dbReference type="OrthoDB" id="10265230at2759"/>
<protein>
    <recommendedName>
        <fullName evidence="1">Transthyretin/hydroxyisourate hydrolase domain-containing protein</fullName>
    </recommendedName>
</protein>
<evidence type="ECO:0000313" key="2">
    <source>
        <dbReference type="EMBL" id="MBA0752869.1"/>
    </source>
</evidence>
<dbReference type="AlphaFoldDB" id="A0A7J9CWH4"/>
<evidence type="ECO:0000259" key="1">
    <source>
        <dbReference type="Pfam" id="PF00576"/>
    </source>
</evidence>
<feature type="domain" description="Transthyretin/hydroxyisourate hydrolase" evidence="1">
    <location>
        <begin position="52"/>
        <end position="96"/>
    </location>
</feature>
<gene>
    <name evidence="2" type="ORF">Gogos_005552</name>
</gene>
<dbReference type="Proteomes" id="UP000593579">
    <property type="component" value="Unassembled WGS sequence"/>
</dbReference>
<dbReference type="InterPro" id="IPR036817">
    <property type="entry name" value="Transthyretin/HIU_hydrolase_sf"/>
</dbReference>
<sequence>MPKAPRVLRARARLPITTLLLDVSKGCPAGGIDLRLEMSKGGEDGPSVGEIDIGKYCHGGFFLYVSIVFEIKETQKWEHFHVPLLLSPFSITAYRGS</sequence>
<keyword evidence="3" id="KW-1185">Reference proteome</keyword>